<feature type="domain" description="PABS" evidence="6">
    <location>
        <begin position="372"/>
        <end position="525"/>
    </location>
</feature>
<evidence type="ECO:0000259" key="6">
    <source>
        <dbReference type="PROSITE" id="PS51006"/>
    </source>
</evidence>
<keyword evidence="2 4" id="KW-0808">Transferase</keyword>
<keyword evidence="5" id="KW-1133">Transmembrane helix</keyword>
<evidence type="ECO:0000256" key="3">
    <source>
        <dbReference type="ARBA" id="ARBA00023115"/>
    </source>
</evidence>
<dbReference type="OrthoDB" id="2016285at2759"/>
<evidence type="ECO:0000256" key="5">
    <source>
        <dbReference type="SAM" id="Phobius"/>
    </source>
</evidence>
<accession>A0A9W8H6C3</accession>
<sequence>MAVTPTKSRRRAELAARHTGAGIAPAGPTLAAICVALASTAVLASSLIRLAPRALEPVYGNVLPYWGFAHGLVASAALGAALGRSVWRRMAAQDAALDAAPSLDARTGRAVAAAFDAAAVFVAAAPPRLAYVFRWSDALGPVRGALATQCALAFPVLGLAGFVATVCALRLAHNPRSPARQAATAAACLGAVAVLVWIGQQRLAPPHGTCHGLLLSAAFAALSSVMVRLLVGHQERAEAARRRQAAPALAGRLLRWLRFVPTAVAVALALNTLYADPTCSGGLAARTTATADAAAAGYQMLYRNESVTGWVTVSDEAEREMRVLRSGHSLIGAHWKATSESPFAVFYYADAVRLATGRRAGSSQGRRGDGSERALQIGLGAGISARSLHESNVRVDVVEIDPAVHEAAVRFFGLPTTLNAVHLMDGRRFIDEAPAGTYDYIVHDVFTGGSVPAALFSQSAVAQMRRILRPDGILAMNYVGVPNDKRTLSHIVRTLRTAFASVRCFAETTDDLDDTGNMMFFAADAPVEFDITAEVLQRMGKYTIRSMTLAKMLGRELDLATMANAPDARPITDDWNPLPAWQFATAIRHWHVMRKLFPTEYWLKY</sequence>
<comment type="similarity">
    <text evidence="1">Belongs to the spermidine/spermine synthase family.</text>
</comment>
<keyword evidence="3 4" id="KW-0620">Polyamine biosynthesis</keyword>
<dbReference type="Proteomes" id="UP001140217">
    <property type="component" value="Unassembled WGS sequence"/>
</dbReference>
<organism evidence="7 8">
    <name type="scientific">Coemansia javaensis</name>
    <dbReference type="NCBI Taxonomy" id="2761396"/>
    <lineage>
        <taxon>Eukaryota</taxon>
        <taxon>Fungi</taxon>
        <taxon>Fungi incertae sedis</taxon>
        <taxon>Zoopagomycota</taxon>
        <taxon>Kickxellomycotina</taxon>
        <taxon>Kickxellomycetes</taxon>
        <taxon>Kickxellales</taxon>
        <taxon>Kickxellaceae</taxon>
        <taxon>Coemansia</taxon>
    </lineage>
</organism>
<evidence type="ECO:0000256" key="4">
    <source>
        <dbReference type="PROSITE-ProRule" id="PRU00354"/>
    </source>
</evidence>
<protein>
    <recommendedName>
        <fullName evidence="6">PABS domain-containing protein</fullName>
    </recommendedName>
</protein>
<dbReference type="PROSITE" id="PS51006">
    <property type="entry name" value="PABS_2"/>
    <property type="match status" value="1"/>
</dbReference>
<evidence type="ECO:0000313" key="7">
    <source>
        <dbReference type="EMBL" id="KAJ2776877.1"/>
    </source>
</evidence>
<gene>
    <name evidence="7" type="ORF">H4R18_005444</name>
</gene>
<keyword evidence="5" id="KW-0812">Transmembrane</keyword>
<feature type="transmembrane region" description="Helical" evidence="5">
    <location>
        <begin position="108"/>
        <end position="126"/>
    </location>
</feature>
<feature type="transmembrane region" description="Helical" evidence="5">
    <location>
        <begin position="21"/>
        <end position="48"/>
    </location>
</feature>
<evidence type="ECO:0000313" key="8">
    <source>
        <dbReference type="Proteomes" id="UP001140217"/>
    </source>
</evidence>
<dbReference type="SUPFAM" id="SSF53335">
    <property type="entry name" value="S-adenosyl-L-methionine-dependent methyltransferases"/>
    <property type="match status" value="1"/>
</dbReference>
<dbReference type="EMBL" id="JANBUL010000328">
    <property type="protein sequence ID" value="KAJ2776877.1"/>
    <property type="molecule type" value="Genomic_DNA"/>
</dbReference>
<feature type="transmembrane region" description="Helical" evidence="5">
    <location>
        <begin position="181"/>
        <end position="200"/>
    </location>
</feature>
<dbReference type="GO" id="GO:0006596">
    <property type="term" value="P:polyamine biosynthetic process"/>
    <property type="evidence" value="ECO:0007669"/>
    <property type="project" value="UniProtKB-UniRule"/>
</dbReference>
<feature type="transmembrane region" description="Helical" evidence="5">
    <location>
        <begin position="212"/>
        <end position="232"/>
    </location>
</feature>
<feature type="transmembrane region" description="Helical" evidence="5">
    <location>
        <begin position="146"/>
        <end position="169"/>
    </location>
</feature>
<reference evidence="7" key="1">
    <citation type="submission" date="2022-07" db="EMBL/GenBank/DDBJ databases">
        <title>Phylogenomic reconstructions and comparative analyses of Kickxellomycotina fungi.</title>
        <authorList>
            <person name="Reynolds N.K."/>
            <person name="Stajich J.E."/>
            <person name="Barry K."/>
            <person name="Grigoriev I.V."/>
            <person name="Crous P."/>
            <person name="Smith M.E."/>
        </authorList>
    </citation>
    <scope>NUCLEOTIDE SEQUENCE</scope>
    <source>
        <strain evidence="7">NBRC 105414</strain>
    </source>
</reference>
<dbReference type="AlphaFoldDB" id="A0A9W8H6C3"/>
<comment type="caution">
    <text evidence="7">The sequence shown here is derived from an EMBL/GenBank/DDBJ whole genome shotgun (WGS) entry which is preliminary data.</text>
</comment>
<keyword evidence="5" id="KW-0472">Membrane</keyword>
<keyword evidence="8" id="KW-1185">Reference proteome</keyword>
<dbReference type="PANTHER" id="PTHR43317">
    <property type="entry name" value="THERMOSPERMINE SYNTHASE ACAULIS5"/>
    <property type="match status" value="1"/>
</dbReference>
<dbReference type="CDD" id="cd02440">
    <property type="entry name" value="AdoMet_MTases"/>
    <property type="match status" value="1"/>
</dbReference>
<dbReference type="GO" id="GO:0016740">
    <property type="term" value="F:transferase activity"/>
    <property type="evidence" value="ECO:0007669"/>
    <property type="project" value="UniProtKB-UniRule"/>
</dbReference>
<evidence type="ECO:0000256" key="2">
    <source>
        <dbReference type="ARBA" id="ARBA00022679"/>
    </source>
</evidence>
<name>A0A9W8H6C3_9FUNG</name>
<evidence type="ECO:0000256" key="1">
    <source>
        <dbReference type="ARBA" id="ARBA00007867"/>
    </source>
</evidence>
<dbReference type="Pfam" id="PF01564">
    <property type="entry name" value="Spermine_synth"/>
    <property type="match status" value="1"/>
</dbReference>
<feature type="transmembrane region" description="Helical" evidence="5">
    <location>
        <begin position="253"/>
        <end position="274"/>
    </location>
</feature>
<dbReference type="InterPro" id="IPR030374">
    <property type="entry name" value="PABS"/>
</dbReference>
<feature type="active site" description="Proton acceptor" evidence="4">
    <location>
        <position position="444"/>
    </location>
</feature>
<feature type="transmembrane region" description="Helical" evidence="5">
    <location>
        <begin position="68"/>
        <end position="87"/>
    </location>
</feature>
<dbReference type="PANTHER" id="PTHR43317:SF1">
    <property type="entry name" value="THERMOSPERMINE SYNTHASE ACAULIS5"/>
    <property type="match status" value="1"/>
</dbReference>
<proteinExistence type="inferred from homology"/>
<dbReference type="NCBIfam" id="NF037959">
    <property type="entry name" value="MFS_SpdSyn"/>
    <property type="match status" value="1"/>
</dbReference>
<dbReference type="InterPro" id="IPR029063">
    <property type="entry name" value="SAM-dependent_MTases_sf"/>
</dbReference>
<dbReference type="Gene3D" id="3.40.50.150">
    <property type="entry name" value="Vaccinia Virus protein VP39"/>
    <property type="match status" value="1"/>
</dbReference>